<sequence>MLFLCSWSLLILSLHKSVTAELACKATETVAAIEGEEAILQVNRTGITEISWIFKGRHIATTRPNQTIEWKNRQFMTRLGSKPDASLIINKTTGGDQGIYTADMRGLSEADDLIQCYNLSVYRRLKDEDISIRHTVHVSAAGDTPCHITVTCTEEGESTAKWTDSYNKLIEGSNHTIHIYNVTLDLSYNCSLANPVSKVSKTVNVWALCNEGKRNMVALITGLLVGLLVVIGCLCSVYYLTKKTRTLRFRDKANGFPVNDTTELTNVPAENPYSEIQDPPAKKKLPNSNIAPVKKDIETVYYLLQMSPKPVPMEKPRQQQNDPLYDTIK</sequence>
<dbReference type="Gene3D" id="2.60.40.10">
    <property type="entry name" value="Immunoglobulins"/>
    <property type="match status" value="2"/>
</dbReference>
<dbReference type="GO" id="GO:0016020">
    <property type="term" value="C:membrane"/>
    <property type="evidence" value="ECO:0007669"/>
    <property type="project" value="UniProtKB-SubCell"/>
</dbReference>
<evidence type="ECO:0000256" key="7">
    <source>
        <dbReference type="SAM" id="SignalP"/>
    </source>
</evidence>
<dbReference type="Proteomes" id="UP000008143">
    <property type="component" value="Chromosome 8"/>
</dbReference>
<keyword evidence="8" id="KW-1185">Reference proteome</keyword>
<dbReference type="RefSeq" id="XP_031748209.1">
    <property type="nucleotide sequence ID" value="XM_031892349.1"/>
</dbReference>
<evidence type="ECO:0000313" key="9">
    <source>
        <dbReference type="RefSeq" id="XP_031748209.1"/>
    </source>
</evidence>
<dbReference type="OMA" id="FRTINPW"/>
<dbReference type="PANTHER" id="PTHR12080:SF55">
    <property type="entry name" value="LYMPHOCYTE FUNCTION-ASSOCIATED ANTIGEN 3"/>
    <property type="match status" value="1"/>
</dbReference>
<evidence type="ECO:0000256" key="5">
    <source>
        <dbReference type="SAM" id="MobiDB-lite"/>
    </source>
</evidence>
<evidence type="ECO:0000313" key="10">
    <source>
        <dbReference type="Xenbase" id="XB-GENE-29092555"/>
    </source>
</evidence>
<keyword evidence="4" id="KW-0325">Glycoprotein</keyword>
<feature type="chain" id="PRO_5035196772" evidence="7">
    <location>
        <begin position="21"/>
        <end position="329"/>
    </location>
</feature>
<evidence type="ECO:0000256" key="6">
    <source>
        <dbReference type="SAM" id="Phobius"/>
    </source>
</evidence>
<comment type="subcellular location">
    <subcellularLocation>
        <location evidence="1">Membrane</location>
    </subcellularLocation>
</comment>
<dbReference type="KEGG" id="xtr:116407052"/>
<gene>
    <name evidence="9 10" type="primary">LOC116407052</name>
</gene>
<dbReference type="OrthoDB" id="9427418at2759"/>
<dbReference type="AGR" id="Xenbase:XB-GENE-29092555"/>
<evidence type="ECO:0000256" key="2">
    <source>
        <dbReference type="ARBA" id="ARBA00022729"/>
    </source>
</evidence>
<dbReference type="InterPro" id="IPR013783">
    <property type="entry name" value="Ig-like_fold"/>
</dbReference>
<feature type="signal peptide" evidence="7">
    <location>
        <begin position="1"/>
        <end position="20"/>
    </location>
</feature>
<keyword evidence="6" id="KW-1133">Transmembrane helix</keyword>
<proteinExistence type="predicted"/>
<name>A0A8J1IRG8_XENTR</name>
<dbReference type="Xenbase" id="XB-GENE-29092555">
    <property type="gene designation" value="LOC116407052"/>
</dbReference>
<reference evidence="9" key="1">
    <citation type="submission" date="2025-08" db="UniProtKB">
        <authorList>
            <consortium name="RefSeq"/>
        </authorList>
    </citation>
    <scope>IDENTIFICATION</scope>
    <source>
        <strain evidence="9">Nigerian</strain>
        <tissue evidence="9">Liver and blood</tissue>
    </source>
</reference>
<evidence type="ECO:0000313" key="8">
    <source>
        <dbReference type="Proteomes" id="UP000008143"/>
    </source>
</evidence>
<evidence type="ECO:0000256" key="1">
    <source>
        <dbReference type="ARBA" id="ARBA00004370"/>
    </source>
</evidence>
<keyword evidence="3 6" id="KW-0472">Membrane</keyword>
<evidence type="ECO:0000256" key="4">
    <source>
        <dbReference type="ARBA" id="ARBA00023180"/>
    </source>
</evidence>
<accession>A0A8J1IRG8</accession>
<evidence type="ECO:0000256" key="3">
    <source>
        <dbReference type="ARBA" id="ARBA00023136"/>
    </source>
</evidence>
<feature type="transmembrane region" description="Helical" evidence="6">
    <location>
        <begin position="216"/>
        <end position="240"/>
    </location>
</feature>
<protein>
    <submittedName>
        <fullName evidence="9">SLAM family member 9-like isoform X1</fullName>
    </submittedName>
</protein>
<dbReference type="InterPro" id="IPR015631">
    <property type="entry name" value="CD2/SLAM_rcpt"/>
</dbReference>
<keyword evidence="2 7" id="KW-0732">Signal</keyword>
<dbReference type="PANTHER" id="PTHR12080">
    <property type="entry name" value="SIGNALING LYMPHOCYTIC ACTIVATION MOLECULE"/>
    <property type="match status" value="1"/>
</dbReference>
<dbReference type="AlphaFoldDB" id="A0A8J1IRG8"/>
<dbReference type="InterPro" id="IPR036179">
    <property type="entry name" value="Ig-like_dom_sf"/>
</dbReference>
<organism evidence="8 9">
    <name type="scientific">Xenopus tropicalis</name>
    <name type="common">Western clawed frog</name>
    <name type="synonym">Silurana tropicalis</name>
    <dbReference type="NCBI Taxonomy" id="8364"/>
    <lineage>
        <taxon>Eukaryota</taxon>
        <taxon>Metazoa</taxon>
        <taxon>Chordata</taxon>
        <taxon>Craniata</taxon>
        <taxon>Vertebrata</taxon>
        <taxon>Euteleostomi</taxon>
        <taxon>Amphibia</taxon>
        <taxon>Batrachia</taxon>
        <taxon>Anura</taxon>
        <taxon>Pipoidea</taxon>
        <taxon>Pipidae</taxon>
        <taxon>Xenopodinae</taxon>
        <taxon>Xenopus</taxon>
        <taxon>Silurana</taxon>
    </lineage>
</organism>
<dbReference type="SUPFAM" id="SSF48726">
    <property type="entry name" value="Immunoglobulin"/>
    <property type="match status" value="1"/>
</dbReference>
<dbReference type="GeneID" id="116407052"/>
<feature type="region of interest" description="Disordered" evidence="5">
    <location>
        <begin position="310"/>
        <end position="329"/>
    </location>
</feature>
<keyword evidence="6" id="KW-0812">Transmembrane</keyword>